<reference evidence="2" key="1">
    <citation type="submission" date="2011-08" db="EMBL/GenBank/DDBJ databases">
        <authorList>
            <person name="Rombauts S."/>
        </authorList>
    </citation>
    <scope>NUCLEOTIDE SEQUENCE</scope>
    <source>
        <strain evidence="2">London</strain>
    </source>
</reference>
<evidence type="ECO:0008006" key="3">
    <source>
        <dbReference type="Google" id="ProtNLM"/>
    </source>
</evidence>
<protein>
    <recommendedName>
        <fullName evidence="3">Lipase domain-containing protein</fullName>
    </recommendedName>
</protein>
<dbReference type="SUPFAM" id="SSF53474">
    <property type="entry name" value="alpha/beta-Hydrolases"/>
    <property type="match status" value="1"/>
</dbReference>
<keyword evidence="2" id="KW-1185">Reference proteome</keyword>
<dbReference type="EnsemblMetazoa" id="tetur32g00250.1">
    <property type="protein sequence ID" value="tetur32g00250.1"/>
    <property type="gene ID" value="tetur32g00250"/>
</dbReference>
<dbReference type="InterPro" id="IPR029058">
    <property type="entry name" value="AB_hydrolase_fold"/>
</dbReference>
<dbReference type="HOGENOM" id="CLU_1087137_0_0_1"/>
<reference evidence="1" key="2">
    <citation type="submission" date="2015-06" db="UniProtKB">
        <authorList>
            <consortium name="EnsemblMetazoa"/>
        </authorList>
    </citation>
    <scope>IDENTIFICATION</scope>
</reference>
<accession>T1L1N3</accession>
<evidence type="ECO:0000313" key="2">
    <source>
        <dbReference type="Proteomes" id="UP000015104"/>
    </source>
</evidence>
<dbReference type="Proteomes" id="UP000015104">
    <property type="component" value="Unassembled WGS sequence"/>
</dbReference>
<name>T1L1N3_TETUR</name>
<dbReference type="AlphaFoldDB" id="T1L1N3"/>
<evidence type="ECO:0000313" key="1">
    <source>
        <dbReference type="EnsemblMetazoa" id="tetur32g00250.1"/>
    </source>
</evidence>
<sequence length="256" mass="28328">MWRKVLLKTFDHVILVDWRYPADPVVAFGFPIPAANFFVMHADVQVVGRVTANLIAKKLVIDKDSPCIDPDGIRVVGFSAGGNMLYFISTWLKERYDITLGHLVDPSGPPFYFSSNFVDKQLKPGLAKAVDMVQCTFNFEIPLITELQALTLRFGSFNATGNTKYLVNLPYSYIEQPGCLGTPSCSHFYCLVIYTASLFPGCGFRYSPCNYLGTTTYLDAKTNLNSRVEGSKGLICIQASENPLRDCTLSTLAGNT</sequence>
<dbReference type="Gene3D" id="3.40.50.1820">
    <property type="entry name" value="alpha/beta hydrolase"/>
    <property type="match status" value="1"/>
</dbReference>
<proteinExistence type="predicted"/>
<organism evidence="1 2">
    <name type="scientific">Tetranychus urticae</name>
    <name type="common">Two-spotted spider mite</name>
    <dbReference type="NCBI Taxonomy" id="32264"/>
    <lineage>
        <taxon>Eukaryota</taxon>
        <taxon>Metazoa</taxon>
        <taxon>Ecdysozoa</taxon>
        <taxon>Arthropoda</taxon>
        <taxon>Chelicerata</taxon>
        <taxon>Arachnida</taxon>
        <taxon>Acari</taxon>
        <taxon>Acariformes</taxon>
        <taxon>Trombidiformes</taxon>
        <taxon>Prostigmata</taxon>
        <taxon>Eleutherengona</taxon>
        <taxon>Raphignathae</taxon>
        <taxon>Tetranychoidea</taxon>
        <taxon>Tetranychidae</taxon>
        <taxon>Tetranychus</taxon>
    </lineage>
</organism>
<dbReference type="EMBL" id="CAEY01000920">
    <property type="status" value="NOT_ANNOTATED_CDS"/>
    <property type="molecule type" value="Genomic_DNA"/>
</dbReference>